<dbReference type="EMBL" id="CP063361">
    <property type="protein sequence ID" value="UOD29147.1"/>
    <property type="molecule type" value="Genomic_DNA"/>
</dbReference>
<name>A0ABY4A316_9BURK</name>
<evidence type="ECO:0000259" key="1">
    <source>
        <dbReference type="Pfam" id="PF08808"/>
    </source>
</evidence>
<accession>A0ABY4A316</accession>
<evidence type="ECO:0000313" key="2">
    <source>
        <dbReference type="EMBL" id="UOD29147.1"/>
    </source>
</evidence>
<proteinExistence type="predicted"/>
<protein>
    <submittedName>
        <fullName evidence="2">RES domain-containing protein</fullName>
    </submittedName>
</protein>
<sequence>MRLWRITHQKYALDRLCAGAALYGGRWNIVGVPALYCGTSIAIQYN</sequence>
<dbReference type="Pfam" id="PF08808">
    <property type="entry name" value="RES"/>
    <property type="match status" value="1"/>
</dbReference>
<organism evidence="2 3">
    <name type="scientific">Massilia violaceinigra</name>
    <dbReference type="NCBI Taxonomy" id="2045208"/>
    <lineage>
        <taxon>Bacteria</taxon>
        <taxon>Pseudomonadati</taxon>
        <taxon>Pseudomonadota</taxon>
        <taxon>Betaproteobacteria</taxon>
        <taxon>Burkholderiales</taxon>
        <taxon>Oxalobacteraceae</taxon>
        <taxon>Telluria group</taxon>
        <taxon>Massilia</taxon>
    </lineage>
</organism>
<dbReference type="InterPro" id="IPR014914">
    <property type="entry name" value="RES_dom"/>
</dbReference>
<reference evidence="2 3" key="1">
    <citation type="submission" date="2020-10" db="EMBL/GenBank/DDBJ databases">
        <title>Genome analysis of Massilia species.</title>
        <authorList>
            <person name="Jung D.-H."/>
        </authorList>
    </citation>
    <scope>NUCLEOTIDE SEQUENCE [LARGE SCALE GENOMIC DNA]</scope>
    <source>
        <strain evidence="3">sipir</strain>
    </source>
</reference>
<gene>
    <name evidence="2" type="ORF">INH39_27620</name>
</gene>
<keyword evidence="3" id="KW-1185">Reference proteome</keyword>
<dbReference type="RefSeq" id="WP_370663004.1">
    <property type="nucleotide sequence ID" value="NZ_CP063361.1"/>
</dbReference>
<dbReference type="Proteomes" id="UP000831532">
    <property type="component" value="Chromosome"/>
</dbReference>
<evidence type="ECO:0000313" key="3">
    <source>
        <dbReference type="Proteomes" id="UP000831532"/>
    </source>
</evidence>
<feature type="domain" description="RES" evidence="1">
    <location>
        <begin position="2"/>
        <end position="42"/>
    </location>
</feature>